<accession>A0ACD3ZBW7</accession>
<sequence>MSDDEYDELMALFLKDTGVLGWRPPNAIISKPSDLTRDEKLLLQDLFLEYFDMPGQDSHVSFSPELYKEFFGEIFKYWVSSHRVNDRPILQDQTPEQTCIVIGTSLAESRPQATTENPCSRDPMPCTKVSRKRSICELIYLGMEFNAVEETFTWTWVDDEGEIMNSSRLQRCLPQGVTKNSAILMAIEHYDSFERKRITSYNREQIINAARRRIHKWARAGSSHGDTIDSSDKLGSGCILPLVLASDVYLRTARDAAEIAAEIKERRSMVAA</sequence>
<keyword evidence="2" id="KW-1185">Reference proteome</keyword>
<reference evidence="1" key="1">
    <citation type="submission" date="2021-11" db="EMBL/GenBank/DDBJ databases">
        <title>Fusarium solani-melongenae Genome sequencing and assembly.</title>
        <authorList>
            <person name="Xie S."/>
            <person name="Huang L."/>
            <person name="Zhang X."/>
        </authorList>
    </citation>
    <scope>NUCLEOTIDE SEQUENCE</scope>
    <source>
        <strain evidence="1">CRI 24-3</strain>
    </source>
</reference>
<organism evidence="1 2">
    <name type="scientific">Fusarium solani subsp. cucurbitae</name>
    <name type="common">Neocosmosporum cucurbitae</name>
    <dbReference type="NCBI Taxonomy" id="2747967"/>
    <lineage>
        <taxon>Eukaryota</taxon>
        <taxon>Fungi</taxon>
        <taxon>Dikarya</taxon>
        <taxon>Ascomycota</taxon>
        <taxon>Pezizomycotina</taxon>
        <taxon>Sordariomycetes</taxon>
        <taxon>Hypocreomycetidae</taxon>
        <taxon>Hypocreales</taxon>
        <taxon>Nectriaceae</taxon>
        <taxon>Fusarium</taxon>
        <taxon>Fusarium solani species complex</taxon>
    </lineage>
</organism>
<proteinExistence type="predicted"/>
<dbReference type="EMBL" id="CP090035">
    <property type="protein sequence ID" value="UPK97578.1"/>
    <property type="molecule type" value="Genomic_DNA"/>
</dbReference>
<evidence type="ECO:0000313" key="2">
    <source>
        <dbReference type="Proteomes" id="UP000830768"/>
    </source>
</evidence>
<protein>
    <submittedName>
        <fullName evidence="1">Uncharacterized protein</fullName>
    </submittedName>
</protein>
<name>A0ACD3ZBW7_FUSSC</name>
<evidence type="ECO:0000313" key="1">
    <source>
        <dbReference type="EMBL" id="UPK97578.1"/>
    </source>
</evidence>
<dbReference type="Proteomes" id="UP000830768">
    <property type="component" value="Chromosome 6"/>
</dbReference>
<gene>
    <name evidence="1" type="ORF">LCI18_008513</name>
</gene>